<reference evidence="1 2" key="1">
    <citation type="submission" date="2016-03" db="EMBL/GenBank/DDBJ databases">
        <title>EvidentialGene: Evidence-directed Construction of Genes on Genomes.</title>
        <authorList>
            <person name="Gilbert D.G."/>
            <person name="Choi J.-H."/>
            <person name="Mockaitis K."/>
            <person name="Colbourne J."/>
            <person name="Pfrender M."/>
        </authorList>
    </citation>
    <scope>NUCLEOTIDE SEQUENCE [LARGE SCALE GENOMIC DNA]</scope>
    <source>
        <strain evidence="1 2">Xinb3</strain>
        <tissue evidence="1">Complete organism</tissue>
    </source>
</reference>
<evidence type="ECO:0000313" key="1">
    <source>
        <dbReference type="EMBL" id="KZS16156.1"/>
    </source>
</evidence>
<name>A0A164ZB68_9CRUS</name>
<proteinExistence type="predicted"/>
<accession>A0A164ZB68</accession>
<organism evidence="1 2">
    <name type="scientific">Daphnia magna</name>
    <dbReference type="NCBI Taxonomy" id="35525"/>
    <lineage>
        <taxon>Eukaryota</taxon>
        <taxon>Metazoa</taxon>
        <taxon>Ecdysozoa</taxon>
        <taxon>Arthropoda</taxon>
        <taxon>Crustacea</taxon>
        <taxon>Branchiopoda</taxon>
        <taxon>Diplostraca</taxon>
        <taxon>Cladocera</taxon>
        <taxon>Anomopoda</taxon>
        <taxon>Daphniidae</taxon>
        <taxon>Daphnia</taxon>
    </lineage>
</organism>
<dbReference type="Proteomes" id="UP000076858">
    <property type="component" value="Unassembled WGS sequence"/>
</dbReference>
<sequence>MAKDNTVVYNNRIETDGDSLRNIYVVQKHCHVLFQMDTSRRKQLLMNYVLSPNLSLVQWDSNVDLQLNKKATYSINISETLSGGRARSLMANAHVKGPAVQAFLVLLCTSIFICNGIQHKSLVMAVTLSRYTLNPVMIKYLANYR</sequence>
<evidence type="ECO:0000313" key="2">
    <source>
        <dbReference type="Proteomes" id="UP000076858"/>
    </source>
</evidence>
<dbReference type="AlphaFoldDB" id="A0A164ZB68"/>
<gene>
    <name evidence="1" type="ORF">APZ42_018148</name>
</gene>
<keyword evidence="2" id="KW-1185">Reference proteome</keyword>
<comment type="caution">
    <text evidence="1">The sequence shown here is derived from an EMBL/GenBank/DDBJ whole genome shotgun (WGS) entry which is preliminary data.</text>
</comment>
<protein>
    <submittedName>
        <fullName evidence="1">Uncharacterized protein</fullName>
    </submittedName>
</protein>
<dbReference type="EMBL" id="LRGB01000754">
    <property type="protein sequence ID" value="KZS16156.1"/>
    <property type="molecule type" value="Genomic_DNA"/>
</dbReference>